<feature type="transmembrane region" description="Helical" evidence="1">
    <location>
        <begin position="256"/>
        <end position="273"/>
    </location>
</feature>
<accession>A0A4P7C5W2</accession>
<feature type="transmembrane region" description="Helical" evidence="1">
    <location>
        <begin position="36"/>
        <end position="55"/>
    </location>
</feature>
<keyword evidence="3" id="KW-1185">Reference proteome</keyword>
<feature type="transmembrane region" description="Helical" evidence="1">
    <location>
        <begin position="201"/>
        <end position="220"/>
    </location>
</feature>
<dbReference type="OrthoDB" id="5761505at2"/>
<feature type="transmembrane region" description="Helical" evidence="1">
    <location>
        <begin position="436"/>
        <end position="456"/>
    </location>
</feature>
<keyword evidence="1" id="KW-0472">Membrane</keyword>
<feature type="transmembrane region" description="Helical" evidence="1">
    <location>
        <begin position="382"/>
        <end position="399"/>
    </location>
</feature>
<feature type="transmembrane region" description="Helical" evidence="1">
    <location>
        <begin position="404"/>
        <end position="424"/>
    </location>
</feature>
<dbReference type="KEGG" id="nwr:E3U44_02735"/>
<feature type="transmembrane region" description="Helical" evidence="1">
    <location>
        <begin position="318"/>
        <end position="336"/>
    </location>
</feature>
<evidence type="ECO:0000313" key="2">
    <source>
        <dbReference type="EMBL" id="QBQ56426.1"/>
    </source>
</evidence>
<proteinExistence type="predicted"/>
<evidence type="ECO:0008006" key="4">
    <source>
        <dbReference type="Google" id="ProtNLM"/>
    </source>
</evidence>
<dbReference type="Proteomes" id="UP000294325">
    <property type="component" value="Chromosome"/>
</dbReference>
<feature type="transmembrane region" description="Helical" evidence="1">
    <location>
        <begin position="285"/>
        <end position="306"/>
    </location>
</feature>
<dbReference type="RefSeq" id="WP_134359640.1">
    <property type="nucleotide sequence ID" value="NZ_CP038033.1"/>
</dbReference>
<organism evidence="2 3">
    <name type="scientific">Nitrosococcus wardiae</name>
    <dbReference type="NCBI Taxonomy" id="1814290"/>
    <lineage>
        <taxon>Bacteria</taxon>
        <taxon>Pseudomonadati</taxon>
        <taxon>Pseudomonadota</taxon>
        <taxon>Gammaproteobacteria</taxon>
        <taxon>Chromatiales</taxon>
        <taxon>Chromatiaceae</taxon>
        <taxon>Nitrosococcus</taxon>
    </lineage>
</organism>
<gene>
    <name evidence="2" type="ORF">E3U44_02735</name>
</gene>
<keyword evidence="1" id="KW-0812">Transmembrane</keyword>
<feature type="transmembrane region" description="Helical" evidence="1">
    <location>
        <begin position="108"/>
        <end position="129"/>
    </location>
</feature>
<keyword evidence="1" id="KW-1133">Transmembrane helix</keyword>
<sequence>MIPLQLFTALFLPWLLGIAWLRLGWRQVARGTGPLVLGYAYLLGILVTTLVMRLWDAVGLKQAFWPLAGLLLCLTLLGFWQGRHLPWKEGGTLGRSIPHFQNPWQKGLFALLIAFLTLRFVNLGLEILWRPLYPWDAWTTWAPRAQVWFTLKELVTFVDSATWLHNPSNEIYTIPAWHYPKTISLIQLWISLALEGWDDSLINLPWLFCAGALGLAFYGQLRYWNLTPLTSLLGTYLLLSLPLLNTHIALAGYADLWLATTYSLAGMAFLQWLRTGDSQQGGLALLLALACPLIKREGLIWILTFLPPLLIAHLSFRTMLLTGAGGLASMVAWYMAGGIRIGELEITPDVIQIPSLGRFELALSPVWEPFYQNLFVMGNWHLLWYLIIGVLALSALRIISHRQLLVGFSFIGSGLIVVFVTFFLTSNAAWAEYYTSINRILLHLVPILWFYILVLLQQSYAGNGLRPSSSLPAKKS</sequence>
<dbReference type="AlphaFoldDB" id="A0A4P7C5W2"/>
<protein>
    <recommendedName>
        <fullName evidence="4">Glycosyltransferase RgtA/B/C/D-like domain-containing protein</fullName>
    </recommendedName>
</protein>
<dbReference type="EMBL" id="CP038033">
    <property type="protein sequence ID" value="QBQ56426.1"/>
    <property type="molecule type" value="Genomic_DNA"/>
</dbReference>
<evidence type="ECO:0000256" key="1">
    <source>
        <dbReference type="SAM" id="Phobius"/>
    </source>
</evidence>
<evidence type="ECO:0000313" key="3">
    <source>
        <dbReference type="Proteomes" id="UP000294325"/>
    </source>
</evidence>
<name>A0A4P7C5W2_9GAMM</name>
<feature type="transmembrane region" description="Helical" evidence="1">
    <location>
        <begin position="62"/>
        <end position="80"/>
    </location>
</feature>
<feature type="transmembrane region" description="Helical" evidence="1">
    <location>
        <begin position="226"/>
        <end position="244"/>
    </location>
</feature>
<reference evidence="2 3" key="1">
    <citation type="submission" date="2019-03" db="EMBL/GenBank/DDBJ databases">
        <title>The genome sequence of Nitrosococcus wardiae strain D1FHST reveals the archetypal metabolic capacity of ammonia-oxidizing Gammaproteobacteria.</title>
        <authorList>
            <person name="Wang L."/>
            <person name="Lim C.K."/>
            <person name="Hanson T.E."/>
            <person name="Dang H."/>
            <person name="Klotz M.G."/>
        </authorList>
    </citation>
    <scope>NUCLEOTIDE SEQUENCE [LARGE SCALE GENOMIC DNA]</scope>
    <source>
        <strain evidence="2 3">D1FHS</strain>
    </source>
</reference>